<comment type="caution">
    <text evidence="8">The sequence shown here is derived from an EMBL/GenBank/DDBJ whole genome shotgun (WGS) entry which is preliminary data.</text>
</comment>
<reference evidence="8 9" key="1">
    <citation type="submission" date="2010-12" db="EMBL/GenBank/DDBJ databases">
        <authorList>
            <person name="Muzny D."/>
            <person name="Qin X."/>
            <person name="Deng J."/>
            <person name="Jiang H."/>
            <person name="Liu Y."/>
            <person name="Qu J."/>
            <person name="Song X.-Z."/>
            <person name="Zhang L."/>
            <person name="Thornton R."/>
            <person name="Coyle M."/>
            <person name="Francisco L."/>
            <person name="Jackson L."/>
            <person name="Javaid M."/>
            <person name="Korchina V."/>
            <person name="Kovar C."/>
            <person name="Mata R."/>
            <person name="Mathew T."/>
            <person name="Ngo R."/>
            <person name="Nguyen L."/>
            <person name="Nguyen N."/>
            <person name="Okwuonu G."/>
            <person name="Ongeri F."/>
            <person name="Pham C."/>
            <person name="Simmons D."/>
            <person name="Wilczek-Boney K."/>
            <person name="Hale W."/>
            <person name="Jakkamsetti A."/>
            <person name="Pham P."/>
            <person name="Ruth R."/>
            <person name="San Lucas F."/>
            <person name="Warren J."/>
            <person name="Zhang J."/>
            <person name="Zhao Z."/>
            <person name="Zhou C."/>
            <person name="Zhu D."/>
            <person name="Lee S."/>
            <person name="Bess C."/>
            <person name="Blankenburg K."/>
            <person name="Forbes L."/>
            <person name="Fu Q."/>
            <person name="Gubbala S."/>
            <person name="Hirani K."/>
            <person name="Jayaseelan J.C."/>
            <person name="Lara F."/>
            <person name="Munidasa M."/>
            <person name="Palculict T."/>
            <person name="Patil S."/>
            <person name="Pu L.-L."/>
            <person name="Saada N."/>
            <person name="Tang L."/>
            <person name="Weissenberger G."/>
            <person name="Zhu Y."/>
            <person name="Hemphill L."/>
            <person name="Shang Y."/>
            <person name="Youmans B."/>
            <person name="Ayvaz T."/>
            <person name="Ross M."/>
            <person name="Santibanez J."/>
            <person name="Aqrawi P."/>
            <person name="Gross S."/>
            <person name="Joshi V."/>
            <person name="Fowler G."/>
            <person name="Nazareth L."/>
            <person name="Reid J."/>
            <person name="Worley K."/>
            <person name="Petrosino J."/>
            <person name="Highlander S."/>
            <person name="Gibbs R."/>
        </authorList>
    </citation>
    <scope>NUCLEOTIDE SEQUENCE [LARGE SCALE GENOMIC DNA]</scope>
    <source>
        <strain evidence="8 9">DSM 15606</strain>
    </source>
</reference>
<evidence type="ECO:0000256" key="2">
    <source>
        <dbReference type="ARBA" id="ARBA00022723"/>
    </source>
</evidence>
<dbReference type="AlphaFoldDB" id="E6MKJ9"/>
<dbReference type="PANTHER" id="PTHR22726">
    <property type="entry name" value="METALLOENDOPEPTIDASE OMA1"/>
    <property type="match status" value="1"/>
</dbReference>
<keyword evidence="1 6" id="KW-0645">Protease</keyword>
<comment type="similarity">
    <text evidence="6">Belongs to the peptidase M48 family.</text>
</comment>
<dbReference type="Proteomes" id="UP000003874">
    <property type="component" value="Unassembled WGS sequence"/>
</dbReference>
<comment type="cofactor">
    <cofactor evidence="6">
        <name>Zn(2+)</name>
        <dbReference type="ChEBI" id="CHEBI:29105"/>
    </cofactor>
    <text evidence="6">Binds 1 zinc ion per subunit.</text>
</comment>
<keyword evidence="9" id="KW-1185">Reference proteome</keyword>
<keyword evidence="5 6" id="KW-0482">Metalloprotease</keyword>
<evidence type="ECO:0000313" key="8">
    <source>
        <dbReference type="EMBL" id="EFV05815.1"/>
    </source>
</evidence>
<dbReference type="GO" id="GO:0051603">
    <property type="term" value="P:proteolysis involved in protein catabolic process"/>
    <property type="evidence" value="ECO:0007669"/>
    <property type="project" value="TreeGrafter"/>
</dbReference>
<proteinExistence type="inferred from homology"/>
<accession>E6MKJ9</accession>
<dbReference type="STRING" id="888832.HMPREF9420_0016"/>
<dbReference type="GO" id="GO:0016020">
    <property type="term" value="C:membrane"/>
    <property type="evidence" value="ECO:0007669"/>
    <property type="project" value="TreeGrafter"/>
</dbReference>
<name>E6MKJ9_9BACT</name>
<organism evidence="8 9">
    <name type="scientific">Segatella salivae DSM 15606</name>
    <dbReference type="NCBI Taxonomy" id="888832"/>
    <lineage>
        <taxon>Bacteria</taxon>
        <taxon>Pseudomonadati</taxon>
        <taxon>Bacteroidota</taxon>
        <taxon>Bacteroidia</taxon>
        <taxon>Bacteroidales</taxon>
        <taxon>Prevotellaceae</taxon>
        <taxon>Segatella</taxon>
    </lineage>
</organism>
<dbReference type="Gene3D" id="3.30.2010.10">
    <property type="entry name" value="Metalloproteases ('zincins'), catalytic domain"/>
    <property type="match status" value="1"/>
</dbReference>
<evidence type="ECO:0000259" key="7">
    <source>
        <dbReference type="Pfam" id="PF01435"/>
    </source>
</evidence>
<keyword evidence="2" id="KW-0479">Metal-binding</keyword>
<dbReference type="GO" id="GO:0046872">
    <property type="term" value="F:metal ion binding"/>
    <property type="evidence" value="ECO:0007669"/>
    <property type="project" value="UniProtKB-KW"/>
</dbReference>
<keyword evidence="3 6" id="KW-0378">Hydrolase</keyword>
<dbReference type="InterPro" id="IPR051156">
    <property type="entry name" value="Mito/Outer_Membr_Metalloprot"/>
</dbReference>
<dbReference type="HOGENOM" id="CLU_029002_5_0_10"/>
<dbReference type="InterPro" id="IPR001915">
    <property type="entry name" value="Peptidase_M48"/>
</dbReference>
<evidence type="ECO:0000313" key="9">
    <source>
        <dbReference type="Proteomes" id="UP000003874"/>
    </source>
</evidence>
<dbReference type="PANTHER" id="PTHR22726:SF24">
    <property type="entry name" value="M48 FAMILY METALLOPEPTIDASE"/>
    <property type="match status" value="1"/>
</dbReference>
<gene>
    <name evidence="8" type="ORF">HMPREF9420_0016</name>
</gene>
<evidence type="ECO:0000256" key="5">
    <source>
        <dbReference type="ARBA" id="ARBA00023049"/>
    </source>
</evidence>
<sequence length="321" mass="35087">MFFLCYSHFLDYICSNIIVKLEIEKDMKKVSSMLLILAVSLVMAACGTTQTVPVTGRKHSLLVSDAQVLSLSKEEYSKYMRSATLSTNAANTAMVKRVGRRLATAVEAYLRNNGAADEIKNFAWEFNLVADKNVNAFCMPGGKIVVYEGLLPVTQDEASLAIVLGHEIAHAVAKHSAEQMSKKIRQSYGTQIGSQILGAIAGQSVGDLAGAVAQQGFSFANLRYSRDNETEADHIGLIFAAMAGYDPREAVPFWQRMAAQSGSNNSNDMFSDHPSDAKRIAAIQQWMPTAMKYYEASGYASKSVPTMKVSAGKKKTSKRRR</sequence>
<dbReference type="GO" id="GO:0004222">
    <property type="term" value="F:metalloendopeptidase activity"/>
    <property type="evidence" value="ECO:0007669"/>
    <property type="project" value="InterPro"/>
</dbReference>
<evidence type="ECO:0000256" key="3">
    <source>
        <dbReference type="ARBA" id="ARBA00022801"/>
    </source>
</evidence>
<dbReference type="CDD" id="cd07331">
    <property type="entry name" value="M48C_Oma1_like"/>
    <property type="match status" value="1"/>
</dbReference>
<keyword evidence="4 6" id="KW-0862">Zinc</keyword>
<feature type="domain" description="Peptidase M48" evidence="7">
    <location>
        <begin position="102"/>
        <end position="286"/>
    </location>
</feature>
<dbReference type="EMBL" id="AEQO01000002">
    <property type="protein sequence ID" value="EFV05815.1"/>
    <property type="molecule type" value="Genomic_DNA"/>
</dbReference>
<dbReference type="EC" id="3.4.24.-" evidence="8"/>
<protein>
    <submittedName>
        <fullName evidence="8">Peptidase, M48 family</fullName>
        <ecNumber evidence="8">3.4.24.-</ecNumber>
    </submittedName>
</protein>
<evidence type="ECO:0000256" key="6">
    <source>
        <dbReference type="RuleBase" id="RU003983"/>
    </source>
</evidence>
<dbReference type="eggNOG" id="COG0501">
    <property type="taxonomic scope" value="Bacteria"/>
</dbReference>
<dbReference type="Pfam" id="PF01435">
    <property type="entry name" value="Peptidase_M48"/>
    <property type="match status" value="1"/>
</dbReference>
<evidence type="ECO:0000256" key="1">
    <source>
        <dbReference type="ARBA" id="ARBA00022670"/>
    </source>
</evidence>
<evidence type="ECO:0000256" key="4">
    <source>
        <dbReference type="ARBA" id="ARBA00022833"/>
    </source>
</evidence>